<sequence>MPNNDITNFNAATSIIKLSVPTPPLRQPTIFPKSEKAKVAGTSTSSQLTFSPKPNSVHDHYAQKMNNHASHGRQAMDILKEKLANASTIQDPAPHAQGAGVIGKQHTDLSCHTIPAIRSDSHAVQAPAPDGKGNAGSNELAVYQSVQHDALLSNSNGRNGLYEAPSASQQQNECHDTMLCGHTGALTIMPPAFNDDNVGRDVFSNDHLSSEIVPLEDPAEAFALSQSTVPIAIQRQRSRQLNILTCGPNQCPTAAAALSDDNFPFVEGARMAQATPTYGVIRLCDIPEATRRNEILAIMGRNSKVLNNVQEPVHIIIERVNAATREAYVEFVDEKSAEDVIERFDLDKKEGHPPRLGEYPVRYELSSQAALMKALFPRAKGIQWIGATPHIIPAHQVKYSWDLFKGFITPEEMTVLAKHGESNKAGSCPQRPYECMISTLRKLPWYMTDQITVFQRHSVYDATVRLIQSLQKQIHFENNVYRLNSQLLERLWTSAMLCHGFSVTQKDNIAYCVSLSGERMRDFNMPRLPNRWVHTHTLVPKPGTPLDVLEWYIAVIRETTTREVEQLPPNELSDLRRQVGDTSLYWGYYWKVLRLDDMAGPAIDNMTLGELARREFHVITGILSHAFGGKHDRLEQQQQPYQIDFGQQQLIDPFQQLPVDEGQKLGLGGQ</sequence>
<organism evidence="1 2">
    <name type="scientific">Gnomoniopsis smithogilvyi</name>
    <dbReference type="NCBI Taxonomy" id="1191159"/>
    <lineage>
        <taxon>Eukaryota</taxon>
        <taxon>Fungi</taxon>
        <taxon>Dikarya</taxon>
        <taxon>Ascomycota</taxon>
        <taxon>Pezizomycotina</taxon>
        <taxon>Sordariomycetes</taxon>
        <taxon>Sordariomycetidae</taxon>
        <taxon>Diaporthales</taxon>
        <taxon>Gnomoniaceae</taxon>
        <taxon>Gnomoniopsis</taxon>
    </lineage>
</organism>
<dbReference type="Gene3D" id="3.30.70.330">
    <property type="match status" value="1"/>
</dbReference>
<dbReference type="InterPro" id="IPR012677">
    <property type="entry name" value="Nucleotide-bd_a/b_plait_sf"/>
</dbReference>
<proteinExistence type="predicted"/>
<evidence type="ECO:0000313" key="2">
    <source>
        <dbReference type="Proteomes" id="UP001140453"/>
    </source>
</evidence>
<evidence type="ECO:0000313" key="1">
    <source>
        <dbReference type="EMBL" id="KAJ4386191.1"/>
    </source>
</evidence>
<dbReference type="AlphaFoldDB" id="A0A9W8YKF2"/>
<reference evidence="1" key="1">
    <citation type="submission" date="2022-10" db="EMBL/GenBank/DDBJ databases">
        <title>Tapping the CABI collections for fungal endophytes: first genome assemblies for Collariella, Neodidymelliopsis, Ascochyta clinopodiicola, Didymella pomorum, Didymosphaeria variabile, Neocosmospora piperis and Neocucurbitaria cava.</title>
        <authorList>
            <person name="Hill R."/>
        </authorList>
    </citation>
    <scope>NUCLEOTIDE SEQUENCE</scope>
    <source>
        <strain evidence="1">IMI 355082</strain>
    </source>
</reference>
<name>A0A9W8YKF2_9PEZI</name>
<comment type="caution">
    <text evidence="1">The sequence shown here is derived from an EMBL/GenBank/DDBJ whole genome shotgun (WGS) entry which is preliminary data.</text>
</comment>
<protein>
    <recommendedName>
        <fullName evidence="3">RRM domain-containing protein</fullName>
    </recommendedName>
</protein>
<evidence type="ECO:0008006" key="3">
    <source>
        <dbReference type="Google" id="ProtNLM"/>
    </source>
</evidence>
<dbReference type="Proteomes" id="UP001140453">
    <property type="component" value="Unassembled WGS sequence"/>
</dbReference>
<accession>A0A9W8YKF2</accession>
<dbReference type="OrthoDB" id="336240at2759"/>
<dbReference type="CDD" id="cd00590">
    <property type="entry name" value="RRM_SF"/>
    <property type="match status" value="1"/>
</dbReference>
<keyword evidence="2" id="KW-1185">Reference proteome</keyword>
<dbReference type="EMBL" id="JAPEVB010000006">
    <property type="protein sequence ID" value="KAJ4386191.1"/>
    <property type="molecule type" value="Genomic_DNA"/>
</dbReference>
<gene>
    <name evidence="1" type="ORF">N0V93_009084</name>
</gene>